<accession>A0ABD1FJK8</accession>
<dbReference type="Proteomes" id="UP001567538">
    <property type="component" value="Unassembled WGS sequence"/>
</dbReference>
<dbReference type="PANTHER" id="PTHR33138">
    <property type="entry name" value="OS01G0690200 PROTEIN"/>
    <property type="match status" value="1"/>
</dbReference>
<dbReference type="InterPro" id="IPR025287">
    <property type="entry name" value="WAK_GUB"/>
</dbReference>
<feature type="chain" id="PRO_5044829030" description="Wall-associated receptor kinase galacturonan-binding domain-containing protein" evidence="4">
    <location>
        <begin position="27"/>
        <end position="458"/>
    </location>
</feature>
<feature type="signal peptide" evidence="4">
    <location>
        <begin position="1"/>
        <end position="26"/>
    </location>
</feature>
<name>A0ABD1FJK8_SALDI</name>
<dbReference type="EMBL" id="JBEAFC010000014">
    <property type="protein sequence ID" value="KAL1531985.1"/>
    <property type="molecule type" value="Genomic_DNA"/>
</dbReference>
<sequence length="458" mass="51540">MIAVNRLLTYWSFFITLLHLLQTSHASVSCSPSRCGIIPNISHPFRLKGDPVNCGDSKYELACENNVTVMYLSSHRYLVKAINYGNSTVRLVDASITDEACSFPKHSTYAYHFSGEYPFSTNSDWIFKDGNDPGVAWPINVVSCPYRLEDSSNFTDVTDCFSVENSVGGSNSSRARYSYVKVGRMRASDVGDKCSVDLIVMTSLKFKNFKNVTLSRIHDALLYGFELSWFQFRCIECKGGWECTDIDRKLDVCSDDTFQLKIDLNSELSKFLFSGIFWFVVVLLLVLGCRLEVLIIAGFTLVWGLLILSNSNWFFNSVNGVFMKLVLIVVISYAAKIAIASPCVMGILVYKFRRRHLSSFDDIEGFLQSDNQLVPIRYSYSDLKRMTRGFREKLGEGDVERLQIPQRPSESIQVAVDDDQSYSTTTATTSSIDQVSLLRNTYPSSSLGTFAEDSDPTL</sequence>
<evidence type="ECO:0000313" key="6">
    <source>
        <dbReference type="EMBL" id="KAL1531985.1"/>
    </source>
</evidence>
<keyword evidence="2 4" id="KW-0732">Signal</keyword>
<keyword evidence="3" id="KW-0472">Membrane</keyword>
<evidence type="ECO:0000259" key="5">
    <source>
        <dbReference type="Pfam" id="PF13947"/>
    </source>
</evidence>
<proteinExistence type="predicted"/>
<evidence type="ECO:0000256" key="3">
    <source>
        <dbReference type="SAM" id="Phobius"/>
    </source>
</evidence>
<keyword evidence="3" id="KW-0812">Transmembrane</keyword>
<protein>
    <recommendedName>
        <fullName evidence="5">Wall-associated receptor kinase galacturonan-binding domain-containing protein</fullName>
    </recommendedName>
</protein>
<dbReference type="Pfam" id="PF13947">
    <property type="entry name" value="GUB_WAK_bind"/>
    <property type="match status" value="1"/>
</dbReference>
<feature type="domain" description="Wall-associated receptor kinase galacturonan-binding" evidence="5">
    <location>
        <begin position="30"/>
        <end position="93"/>
    </location>
</feature>
<feature type="transmembrane region" description="Helical" evidence="3">
    <location>
        <begin position="321"/>
        <end position="350"/>
    </location>
</feature>
<evidence type="ECO:0000313" key="7">
    <source>
        <dbReference type="Proteomes" id="UP001567538"/>
    </source>
</evidence>
<gene>
    <name evidence="6" type="ORF">AAHA92_32061</name>
</gene>
<keyword evidence="3" id="KW-1133">Transmembrane helix</keyword>
<comment type="subcellular location">
    <subcellularLocation>
        <location evidence="1">Membrane</location>
        <topology evidence="1">Single-pass membrane protein</topology>
    </subcellularLocation>
</comment>
<evidence type="ECO:0000256" key="4">
    <source>
        <dbReference type="SAM" id="SignalP"/>
    </source>
</evidence>
<dbReference type="AlphaFoldDB" id="A0ABD1FJK8"/>
<comment type="caution">
    <text evidence="6">The sequence shown here is derived from an EMBL/GenBank/DDBJ whole genome shotgun (WGS) entry which is preliminary data.</text>
</comment>
<organism evidence="6 7">
    <name type="scientific">Salvia divinorum</name>
    <name type="common">Maria pastora</name>
    <name type="synonym">Diviner's sage</name>
    <dbReference type="NCBI Taxonomy" id="28513"/>
    <lineage>
        <taxon>Eukaryota</taxon>
        <taxon>Viridiplantae</taxon>
        <taxon>Streptophyta</taxon>
        <taxon>Embryophyta</taxon>
        <taxon>Tracheophyta</taxon>
        <taxon>Spermatophyta</taxon>
        <taxon>Magnoliopsida</taxon>
        <taxon>eudicotyledons</taxon>
        <taxon>Gunneridae</taxon>
        <taxon>Pentapetalae</taxon>
        <taxon>asterids</taxon>
        <taxon>lamiids</taxon>
        <taxon>Lamiales</taxon>
        <taxon>Lamiaceae</taxon>
        <taxon>Nepetoideae</taxon>
        <taxon>Mentheae</taxon>
        <taxon>Salviinae</taxon>
        <taxon>Salvia</taxon>
        <taxon>Salvia subgen. Calosphace</taxon>
    </lineage>
</organism>
<feature type="transmembrane region" description="Helical" evidence="3">
    <location>
        <begin position="268"/>
        <end position="287"/>
    </location>
</feature>
<feature type="transmembrane region" description="Helical" evidence="3">
    <location>
        <begin position="294"/>
        <end position="315"/>
    </location>
</feature>
<dbReference type="PANTHER" id="PTHR33138:SF30">
    <property type="entry name" value="LEAF RUST 10 DISEASE-RESISTANCE LOCUS RECEPTOR-LIKE PROTEIN KINASE-LIKE 2.7"/>
    <property type="match status" value="1"/>
</dbReference>
<reference evidence="6 7" key="1">
    <citation type="submission" date="2024-06" db="EMBL/GenBank/DDBJ databases">
        <title>A chromosome level genome sequence of Diviner's sage (Salvia divinorum).</title>
        <authorList>
            <person name="Ford S.A."/>
            <person name="Ro D.-K."/>
            <person name="Ness R.W."/>
            <person name="Phillips M.A."/>
        </authorList>
    </citation>
    <scope>NUCLEOTIDE SEQUENCE [LARGE SCALE GENOMIC DNA]</scope>
    <source>
        <strain evidence="6">SAF-2024a</strain>
        <tissue evidence="6">Leaf</tissue>
    </source>
</reference>
<evidence type="ECO:0000256" key="1">
    <source>
        <dbReference type="ARBA" id="ARBA00004167"/>
    </source>
</evidence>
<evidence type="ECO:0000256" key="2">
    <source>
        <dbReference type="ARBA" id="ARBA00022729"/>
    </source>
</evidence>
<dbReference type="PROSITE" id="PS51257">
    <property type="entry name" value="PROKAR_LIPOPROTEIN"/>
    <property type="match status" value="1"/>
</dbReference>
<keyword evidence="7" id="KW-1185">Reference proteome</keyword>
<dbReference type="GO" id="GO:0016020">
    <property type="term" value="C:membrane"/>
    <property type="evidence" value="ECO:0007669"/>
    <property type="project" value="UniProtKB-SubCell"/>
</dbReference>